<name>A0ABT2QSJ4_9STAP</name>
<dbReference type="RefSeq" id="WP_262856612.1">
    <property type="nucleotide sequence ID" value="NZ_JAOPKZ010000016.1"/>
</dbReference>
<protein>
    <submittedName>
        <fullName evidence="13">Penicillin-binding protein PBP4</fullName>
    </submittedName>
</protein>
<dbReference type="InterPro" id="IPR037091">
    <property type="entry name" value="Pen-bd_prot4_C_dom_sf"/>
</dbReference>
<feature type="chain" id="PRO_5045446658" evidence="10">
    <location>
        <begin position="25"/>
        <end position="430"/>
    </location>
</feature>
<dbReference type="SUPFAM" id="SSF69189">
    <property type="entry name" value="Penicillin-binding protein associated domain"/>
    <property type="match status" value="1"/>
</dbReference>
<dbReference type="NCBIfam" id="NF038258">
    <property type="entry name" value="PBP4_Staph"/>
    <property type="match status" value="1"/>
</dbReference>
<feature type="transmembrane region" description="Helical" evidence="9">
    <location>
        <begin position="400"/>
        <end position="421"/>
    </location>
</feature>
<evidence type="ECO:0000259" key="12">
    <source>
        <dbReference type="Pfam" id="PF09211"/>
    </source>
</evidence>
<dbReference type="InterPro" id="IPR015294">
    <property type="entry name" value="Pen-bd_prot4_C_dom"/>
</dbReference>
<evidence type="ECO:0000256" key="6">
    <source>
        <dbReference type="ARBA" id="ARBA00022984"/>
    </source>
</evidence>
<keyword evidence="6" id="KW-0573">Peptidoglycan synthesis</keyword>
<keyword evidence="9" id="KW-1133">Transmembrane helix</keyword>
<dbReference type="PANTHER" id="PTHR35333:SF4">
    <property type="entry name" value="SLR0121 PROTEIN"/>
    <property type="match status" value="1"/>
</dbReference>
<evidence type="ECO:0000259" key="11">
    <source>
        <dbReference type="Pfam" id="PF00768"/>
    </source>
</evidence>
<keyword evidence="4" id="KW-0378">Hydrolase</keyword>
<feature type="domain" description="Peptidase S11 D-alanyl-D-alanine carboxypeptidase A N-terminal" evidence="11">
    <location>
        <begin position="55"/>
        <end position="286"/>
    </location>
</feature>
<keyword evidence="9" id="KW-0472">Membrane</keyword>
<evidence type="ECO:0000256" key="8">
    <source>
        <dbReference type="RuleBase" id="RU004016"/>
    </source>
</evidence>
<dbReference type="PANTHER" id="PTHR35333">
    <property type="entry name" value="BETA-LACTAMASE"/>
    <property type="match status" value="1"/>
</dbReference>
<evidence type="ECO:0000313" key="13">
    <source>
        <dbReference type="EMBL" id="MCU5746918.1"/>
    </source>
</evidence>
<keyword evidence="9" id="KW-0812">Transmembrane</keyword>
<accession>A0ABT2QSJ4</accession>
<dbReference type="SUPFAM" id="SSF56601">
    <property type="entry name" value="beta-lactamase/transpeptidase-like"/>
    <property type="match status" value="1"/>
</dbReference>
<keyword evidence="7" id="KW-0961">Cell wall biogenesis/degradation</keyword>
<evidence type="ECO:0000256" key="3">
    <source>
        <dbReference type="ARBA" id="ARBA00022729"/>
    </source>
</evidence>
<evidence type="ECO:0000256" key="2">
    <source>
        <dbReference type="ARBA" id="ARBA00007164"/>
    </source>
</evidence>
<dbReference type="EMBL" id="JAOPKZ010000016">
    <property type="protein sequence ID" value="MCU5746918.1"/>
    <property type="molecule type" value="Genomic_DNA"/>
</dbReference>
<evidence type="ECO:0000256" key="5">
    <source>
        <dbReference type="ARBA" id="ARBA00022960"/>
    </source>
</evidence>
<evidence type="ECO:0000256" key="9">
    <source>
        <dbReference type="SAM" id="Phobius"/>
    </source>
</evidence>
<proteinExistence type="inferred from homology"/>
<evidence type="ECO:0000256" key="7">
    <source>
        <dbReference type="ARBA" id="ARBA00023316"/>
    </source>
</evidence>
<dbReference type="Gene3D" id="3.40.710.10">
    <property type="entry name" value="DD-peptidase/beta-lactamase superfamily"/>
    <property type="match status" value="1"/>
</dbReference>
<keyword evidence="5" id="KW-0133">Cell shape</keyword>
<comment type="similarity">
    <text evidence="2 8">Belongs to the peptidase S11 family.</text>
</comment>
<sequence length="430" mass="48597">MKKLILTIVTVLFVCSIITPLAHAETVPPSQIANQYGYNNVSSAYEPTGAANVAQNGQVLYQYNWEQKWYPASMTKLMTMYLTMEAIKKGKLSLDDKVEITNDHYRMSTLPELSNTKLYPGETYTIKELLQITVSASSNAAALILAKAVSGDVSDFTDEMNKKAKALKMTQTHFVNPTGAENSRLKEFAPTRYRDEENSVASTKDFEILSLHVVTDTPKLLDFTKQLAPTQHNVTYYTFNHSLEGADMSSKGTDGLKTGSSDTANYNHTLSTKRQDLRIVQTIMGAGDYVHLGGEKQRNMMGNALLDLSYDNYKYKRVLKKGNHTINGRKYYVSKDLYDVVPNDLSDDKYQFKVEDGHVFLDYKREFINDDYGPPTAEVKKPILHEATTVAKSTWEEHPLIFAVVMSLVLITLIVLIYLFLTYIKRKLKH</sequence>
<evidence type="ECO:0000256" key="4">
    <source>
        <dbReference type="ARBA" id="ARBA00022801"/>
    </source>
</evidence>
<organism evidence="13 14">
    <name type="scientific">Staphylococcus marylandisciuri</name>
    <dbReference type="NCBI Taxonomy" id="2981529"/>
    <lineage>
        <taxon>Bacteria</taxon>
        <taxon>Bacillati</taxon>
        <taxon>Bacillota</taxon>
        <taxon>Bacilli</taxon>
        <taxon>Bacillales</taxon>
        <taxon>Staphylococcaceae</taxon>
        <taxon>Staphylococcus</taxon>
    </lineage>
</organism>
<evidence type="ECO:0000256" key="10">
    <source>
        <dbReference type="SAM" id="SignalP"/>
    </source>
</evidence>
<feature type="domain" description="Penicillin-binding protein 4 C-terminal" evidence="12">
    <location>
        <begin position="315"/>
        <end position="379"/>
    </location>
</feature>
<evidence type="ECO:0000256" key="1">
    <source>
        <dbReference type="ARBA" id="ARBA00003217"/>
    </source>
</evidence>
<dbReference type="PRINTS" id="PR00725">
    <property type="entry name" value="DADACBPTASE1"/>
</dbReference>
<gene>
    <name evidence="13" type="primary">pbp4</name>
    <name evidence="13" type="ORF">N9R04_09535</name>
</gene>
<keyword evidence="14" id="KW-1185">Reference proteome</keyword>
<comment type="function">
    <text evidence="1">Removes C-terminal D-alanyl residues from sugar-peptide cell wall precursors.</text>
</comment>
<dbReference type="InterPro" id="IPR012338">
    <property type="entry name" value="Beta-lactam/transpept-like"/>
</dbReference>
<dbReference type="Gene3D" id="2.30.140.20">
    <property type="entry name" value="Penicillin-binding protein 4, C-terminal domain"/>
    <property type="match status" value="1"/>
</dbReference>
<dbReference type="InterPro" id="IPR018044">
    <property type="entry name" value="Peptidase_S11"/>
</dbReference>
<feature type="signal peptide" evidence="10">
    <location>
        <begin position="1"/>
        <end position="24"/>
    </location>
</feature>
<evidence type="ECO:0000313" key="14">
    <source>
        <dbReference type="Proteomes" id="UP001209553"/>
    </source>
</evidence>
<keyword evidence="3 10" id="KW-0732">Signal</keyword>
<dbReference type="Pfam" id="PF00768">
    <property type="entry name" value="Peptidase_S11"/>
    <property type="match status" value="1"/>
</dbReference>
<dbReference type="Proteomes" id="UP001209553">
    <property type="component" value="Unassembled WGS sequence"/>
</dbReference>
<dbReference type="Pfam" id="PF09211">
    <property type="entry name" value="DUF1958"/>
    <property type="match status" value="1"/>
</dbReference>
<reference evidence="13 14" key="1">
    <citation type="journal article" date="2023" name="Int. J. Syst. Evol. Microbiol.">
        <title>Streptococcus sciuri sp. nov., Staphylococcus marylandisciuri sp. nov. and Staphylococcus americanisciuri sp. nov., isolated from faeces of eastern grey squirrel (Sciurus carolinensis).</title>
        <authorList>
            <person name="Volokhov D.V."/>
            <person name="Zagorodnyaya T.A."/>
            <person name="Furtak V.A."/>
            <person name="Nattanmai G."/>
            <person name="Randall L."/>
            <person name="Jose S."/>
            <person name="Gao Y."/>
            <person name="Eisenberg T."/>
            <person name="Delmonte P."/>
            <person name="Blom J."/>
            <person name="Mitchell K.K."/>
        </authorList>
    </citation>
    <scope>NUCLEOTIDE SEQUENCE [LARGE SCALE GENOMIC DNA]</scope>
    <source>
        <strain evidence="13 14">SQ8-PEA</strain>
    </source>
</reference>
<dbReference type="InterPro" id="IPR015956">
    <property type="entry name" value="Peniciliin-bd_prot_C_sf"/>
</dbReference>
<dbReference type="InterPro" id="IPR000871">
    <property type="entry name" value="Beta-lactam_class-A"/>
</dbReference>
<dbReference type="InterPro" id="IPR001967">
    <property type="entry name" value="Peptidase_S11_N"/>
</dbReference>
<comment type="caution">
    <text evidence="13">The sequence shown here is derived from an EMBL/GenBank/DDBJ whole genome shotgun (WGS) entry which is preliminary data.</text>
</comment>